<dbReference type="Proteomes" id="UP001595904">
    <property type="component" value="Unassembled WGS sequence"/>
</dbReference>
<evidence type="ECO:0000313" key="1">
    <source>
        <dbReference type="EMBL" id="MFC4310868.1"/>
    </source>
</evidence>
<proteinExistence type="predicted"/>
<comment type="caution">
    <text evidence="1">The sequence shown here is derived from an EMBL/GenBank/DDBJ whole genome shotgun (WGS) entry which is preliminary data.</text>
</comment>
<gene>
    <name evidence="1" type="ORF">ACFPN2_17365</name>
</gene>
<dbReference type="RefSeq" id="WP_380598726.1">
    <property type="nucleotide sequence ID" value="NZ_JBHSDU010000003.1"/>
</dbReference>
<keyword evidence="2" id="KW-1185">Reference proteome</keyword>
<sequence>MNIWKERFDPSRHEDRMDSSKHLDYAADPHESLRTHWVYFAEVAGFTFEFMSLDQARECLRYFEQRLHPSTRADIGSAYHWEMQQWYERIPGYLKSDRNRPEVVRALKTMLLDGESCPTRTP</sequence>
<accession>A0ABV8SW87</accession>
<organism evidence="1 2">
    <name type="scientific">Steroidobacter flavus</name>
    <dbReference type="NCBI Taxonomy" id="1842136"/>
    <lineage>
        <taxon>Bacteria</taxon>
        <taxon>Pseudomonadati</taxon>
        <taxon>Pseudomonadota</taxon>
        <taxon>Gammaproteobacteria</taxon>
        <taxon>Steroidobacterales</taxon>
        <taxon>Steroidobacteraceae</taxon>
        <taxon>Steroidobacter</taxon>
    </lineage>
</organism>
<dbReference type="EMBL" id="JBHSDU010000003">
    <property type="protein sequence ID" value="MFC4310868.1"/>
    <property type="molecule type" value="Genomic_DNA"/>
</dbReference>
<name>A0ABV8SW87_9GAMM</name>
<protein>
    <submittedName>
        <fullName evidence="1">Uncharacterized protein</fullName>
    </submittedName>
</protein>
<reference evidence="2" key="1">
    <citation type="journal article" date="2019" name="Int. J. Syst. Evol. Microbiol.">
        <title>The Global Catalogue of Microorganisms (GCM) 10K type strain sequencing project: providing services to taxonomists for standard genome sequencing and annotation.</title>
        <authorList>
            <consortium name="The Broad Institute Genomics Platform"/>
            <consortium name="The Broad Institute Genome Sequencing Center for Infectious Disease"/>
            <person name="Wu L."/>
            <person name="Ma J."/>
        </authorList>
    </citation>
    <scope>NUCLEOTIDE SEQUENCE [LARGE SCALE GENOMIC DNA]</scope>
    <source>
        <strain evidence="2">CGMCC 1.10759</strain>
    </source>
</reference>
<evidence type="ECO:0000313" key="2">
    <source>
        <dbReference type="Proteomes" id="UP001595904"/>
    </source>
</evidence>